<dbReference type="GO" id="GO:0016491">
    <property type="term" value="F:oxidoreductase activity"/>
    <property type="evidence" value="ECO:0007669"/>
    <property type="project" value="UniProtKB-KW"/>
</dbReference>
<evidence type="ECO:0000256" key="3">
    <source>
        <dbReference type="ARBA" id="ARBA00035112"/>
    </source>
</evidence>
<evidence type="ECO:0000256" key="1">
    <source>
        <dbReference type="ARBA" id="ARBA00004685"/>
    </source>
</evidence>
<protein>
    <recommendedName>
        <fullName evidence="7">Oxidase ustYa</fullName>
    </recommendedName>
</protein>
<keyword evidence="4" id="KW-1133">Transmembrane helix</keyword>
<dbReference type="PANTHER" id="PTHR33365">
    <property type="entry name" value="YALI0B05434P"/>
    <property type="match status" value="1"/>
</dbReference>
<dbReference type="OrthoDB" id="3687641at2759"/>
<keyword evidence="2" id="KW-0560">Oxidoreductase</keyword>
<dbReference type="PANTHER" id="PTHR33365:SF11">
    <property type="entry name" value="TAT PATHWAY SIGNAL SEQUENCE"/>
    <property type="match status" value="1"/>
</dbReference>
<gene>
    <name evidence="5" type="ORF">FIBRA_02907</name>
</gene>
<evidence type="ECO:0000256" key="2">
    <source>
        <dbReference type="ARBA" id="ARBA00023002"/>
    </source>
</evidence>
<dbReference type="RefSeq" id="XP_012180144.1">
    <property type="nucleotide sequence ID" value="XM_012324754.1"/>
</dbReference>
<dbReference type="Pfam" id="PF11807">
    <property type="entry name" value="UstYa"/>
    <property type="match status" value="1"/>
</dbReference>
<dbReference type="GO" id="GO:0043386">
    <property type="term" value="P:mycotoxin biosynthetic process"/>
    <property type="evidence" value="ECO:0007669"/>
    <property type="project" value="InterPro"/>
</dbReference>
<dbReference type="STRING" id="599839.J4I9B3"/>
<dbReference type="GeneID" id="24095772"/>
<dbReference type="HOGENOM" id="CLU_042941_8_0_1"/>
<feature type="transmembrane region" description="Helical" evidence="4">
    <location>
        <begin position="15"/>
        <end position="38"/>
    </location>
</feature>
<keyword evidence="4" id="KW-0812">Transmembrane</keyword>
<accession>J4I9B3</accession>
<comment type="pathway">
    <text evidence="1">Mycotoxin biosynthesis.</text>
</comment>
<dbReference type="Proteomes" id="UP000006352">
    <property type="component" value="Unassembled WGS sequence"/>
</dbReference>
<dbReference type="InterPro" id="IPR021765">
    <property type="entry name" value="UstYa-like"/>
</dbReference>
<sequence>MHDSSGTYYVLPAHVVHAGVLVLVVALLSNIAGLWLYVSRRPGVYPGEELSRLPLEVHPAALQISGSERYGLQDDADWASLFPAGGDGFIKIQRGDTQVYYGVAMYHQLHCLDGLRGAFNELAAGNRSRLDMHREHAAHCLGYLRQVALCSADITLESTYYEVLSDGTLDGPQTNGSGAVHRCGDWVQVRQFLEDDYQAWVNGA</sequence>
<dbReference type="InParanoid" id="J4I9B3"/>
<reference evidence="5 6" key="1">
    <citation type="journal article" date="2012" name="Appl. Environ. Microbiol.">
        <title>Short-read sequencing for genomic analysis of the brown rot fungus Fibroporia radiculosa.</title>
        <authorList>
            <person name="Tang J.D."/>
            <person name="Perkins A.D."/>
            <person name="Sonstegard T.S."/>
            <person name="Schroeder S.G."/>
            <person name="Burgess S.C."/>
            <person name="Diehl S.V."/>
        </authorList>
    </citation>
    <scope>NUCLEOTIDE SEQUENCE [LARGE SCALE GENOMIC DNA]</scope>
    <source>
        <strain evidence="5 6">TFFH 294</strain>
    </source>
</reference>
<name>J4I9B3_9APHY</name>
<keyword evidence="6" id="KW-1185">Reference proteome</keyword>
<evidence type="ECO:0008006" key="7">
    <source>
        <dbReference type="Google" id="ProtNLM"/>
    </source>
</evidence>
<proteinExistence type="inferred from homology"/>
<dbReference type="EMBL" id="HE797009">
    <property type="protein sequence ID" value="CCM00861.1"/>
    <property type="molecule type" value="Genomic_DNA"/>
</dbReference>
<comment type="similarity">
    <text evidence="3">Belongs to the ustYa family.</text>
</comment>
<evidence type="ECO:0000256" key="4">
    <source>
        <dbReference type="SAM" id="Phobius"/>
    </source>
</evidence>
<evidence type="ECO:0000313" key="5">
    <source>
        <dbReference type="EMBL" id="CCM00861.1"/>
    </source>
</evidence>
<keyword evidence="4" id="KW-0472">Membrane</keyword>
<organism evidence="5 6">
    <name type="scientific">Fibroporia radiculosa</name>
    <dbReference type="NCBI Taxonomy" id="599839"/>
    <lineage>
        <taxon>Eukaryota</taxon>
        <taxon>Fungi</taxon>
        <taxon>Dikarya</taxon>
        <taxon>Basidiomycota</taxon>
        <taxon>Agaricomycotina</taxon>
        <taxon>Agaricomycetes</taxon>
        <taxon>Polyporales</taxon>
        <taxon>Fibroporiaceae</taxon>
        <taxon>Fibroporia</taxon>
    </lineage>
</organism>
<evidence type="ECO:0000313" key="6">
    <source>
        <dbReference type="Proteomes" id="UP000006352"/>
    </source>
</evidence>
<dbReference type="AlphaFoldDB" id="J4I9B3"/>